<keyword evidence="2" id="KW-1185">Reference proteome</keyword>
<accession>A0ACB7PL18</accession>
<organism evidence="1 2">
    <name type="scientific">Chaetomium tenue</name>
    <dbReference type="NCBI Taxonomy" id="1854479"/>
    <lineage>
        <taxon>Eukaryota</taxon>
        <taxon>Fungi</taxon>
        <taxon>Dikarya</taxon>
        <taxon>Ascomycota</taxon>
        <taxon>Pezizomycotina</taxon>
        <taxon>Sordariomycetes</taxon>
        <taxon>Sordariomycetidae</taxon>
        <taxon>Sordariales</taxon>
        <taxon>Chaetomiaceae</taxon>
        <taxon>Chaetomium</taxon>
    </lineage>
</organism>
<name>A0ACB7PL18_9PEZI</name>
<proteinExistence type="predicted"/>
<sequence length="225" mass="24836">MVSLRSLITSAALIAAPAMAALTISVPARINRDLISMAEKSQQLQKAVSNIANFELPPVVSGHGPTLCRRLQISPEVTSEASLENMKLLFVAFSHTVNGLVDIFESTETILEHTLQLSPDDLEYQESFLISGNLDVFSKAFKNLLNILAPTAIFFVDSKYFDSSLCRLLSSEKKVLAKLMFHLINTVGTKVEGFVHLANSVTDILDDIISDRDDFHPKKREIFVA</sequence>
<dbReference type="Proteomes" id="UP000724584">
    <property type="component" value="Unassembled WGS sequence"/>
</dbReference>
<comment type="caution">
    <text evidence="1">The sequence shown here is derived from an EMBL/GenBank/DDBJ whole genome shotgun (WGS) entry which is preliminary data.</text>
</comment>
<evidence type="ECO:0000313" key="1">
    <source>
        <dbReference type="EMBL" id="KAH6649559.1"/>
    </source>
</evidence>
<evidence type="ECO:0000313" key="2">
    <source>
        <dbReference type="Proteomes" id="UP000724584"/>
    </source>
</evidence>
<dbReference type="EMBL" id="JAGIZQ010000001">
    <property type="protein sequence ID" value="KAH6649559.1"/>
    <property type="molecule type" value="Genomic_DNA"/>
</dbReference>
<reference evidence="1 2" key="1">
    <citation type="journal article" date="2021" name="Nat. Commun.">
        <title>Genetic determinants of endophytism in the Arabidopsis root mycobiome.</title>
        <authorList>
            <person name="Mesny F."/>
            <person name="Miyauchi S."/>
            <person name="Thiergart T."/>
            <person name="Pickel B."/>
            <person name="Atanasova L."/>
            <person name="Karlsson M."/>
            <person name="Huettel B."/>
            <person name="Barry K.W."/>
            <person name="Haridas S."/>
            <person name="Chen C."/>
            <person name="Bauer D."/>
            <person name="Andreopoulos W."/>
            <person name="Pangilinan J."/>
            <person name="LaButti K."/>
            <person name="Riley R."/>
            <person name="Lipzen A."/>
            <person name="Clum A."/>
            <person name="Drula E."/>
            <person name="Henrissat B."/>
            <person name="Kohler A."/>
            <person name="Grigoriev I.V."/>
            <person name="Martin F.M."/>
            <person name="Hacquard S."/>
        </authorList>
    </citation>
    <scope>NUCLEOTIDE SEQUENCE [LARGE SCALE GENOMIC DNA]</scope>
    <source>
        <strain evidence="1 2">MPI-SDFR-AT-0079</strain>
    </source>
</reference>
<gene>
    <name evidence="1" type="ORF">F5144DRAFT_597103</name>
</gene>
<protein>
    <submittedName>
        <fullName evidence="1">Uncharacterized protein</fullName>
    </submittedName>
</protein>